<evidence type="ECO:0000313" key="1">
    <source>
        <dbReference type="EMBL" id="MBX52975.1"/>
    </source>
</evidence>
<name>A0A2P2PE20_RHIMU</name>
<organism evidence="1">
    <name type="scientific">Rhizophora mucronata</name>
    <name type="common">Asiatic mangrove</name>
    <dbReference type="NCBI Taxonomy" id="61149"/>
    <lineage>
        <taxon>Eukaryota</taxon>
        <taxon>Viridiplantae</taxon>
        <taxon>Streptophyta</taxon>
        <taxon>Embryophyta</taxon>
        <taxon>Tracheophyta</taxon>
        <taxon>Spermatophyta</taxon>
        <taxon>Magnoliopsida</taxon>
        <taxon>eudicotyledons</taxon>
        <taxon>Gunneridae</taxon>
        <taxon>Pentapetalae</taxon>
        <taxon>rosids</taxon>
        <taxon>fabids</taxon>
        <taxon>Malpighiales</taxon>
        <taxon>Rhizophoraceae</taxon>
        <taxon>Rhizophora</taxon>
    </lineage>
</organism>
<sequence length="46" mass="5512">MFVYLHLFSMIYTIKRLLEHKCSVEHLLGLSLSQLRHWQCSYLDTG</sequence>
<reference evidence="1" key="1">
    <citation type="submission" date="2018-02" db="EMBL/GenBank/DDBJ databases">
        <title>Rhizophora mucronata_Transcriptome.</title>
        <authorList>
            <person name="Meera S.P."/>
            <person name="Sreeshan A."/>
            <person name="Augustine A."/>
        </authorList>
    </citation>
    <scope>NUCLEOTIDE SEQUENCE</scope>
    <source>
        <tissue evidence="1">Leaf</tissue>
    </source>
</reference>
<proteinExistence type="predicted"/>
<dbReference type="EMBL" id="GGEC01072491">
    <property type="protein sequence ID" value="MBX52975.1"/>
    <property type="molecule type" value="Transcribed_RNA"/>
</dbReference>
<dbReference type="AlphaFoldDB" id="A0A2P2PE20"/>
<protein>
    <submittedName>
        <fullName evidence="1">Uncharacterized protein</fullName>
    </submittedName>
</protein>
<accession>A0A2P2PE20</accession>